<dbReference type="InterPro" id="IPR029063">
    <property type="entry name" value="SAM-dependent_MTases_sf"/>
</dbReference>
<dbReference type="PANTHER" id="PTHR14614:SF13">
    <property type="entry name" value="PROTEIN-LYSINE METHYLTRANSFERASE METTL21C"/>
    <property type="match status" value="1"/>
</dbReference>
<dbReference type="AlphaFoldDB" id="A0A8C1GFW1"/>
<dbReference type="InterPro" id="IPR019410">
    <property type="entry name" value="Methyltransf_16"/>
</dbReference>
<protein>
    <recommendedName>
        <fullName evidence="5">Methyltransferase like 21C</fullName>
    </recommendedName>
</protein>
<accession>A0A8C1GFW1</accession>
<proteinExistence type="predicted"/>
<name>A0A8C1GFW1_CYPCA</name>
<dbReference type="PANTHER" id="PTHR14614">
    <property type="entry name" value="HEPATOCELLULAR CARCINOMA-ASSOCIATED ANTIGEN"/>
    <property type="match status" value="1"/>
</dbReference>
<evidence type="ECO:0000313" key="3">
    <source>
        <dbReference type="Ensembl" id="ENSCCRP00010008196.1"/>
    </source>
</evidence>
<dbReference type="Ensembl" id="ENSCCRT00010008919.1">
    <property type="protein sequence ID" value="ENSCCRP00010008196.1"/>
    <property type="gene ID" value="ENSCCRG00010003489.1"/>
</dbReference>
<keyword evidence="1" id="KW-0808">Transferase</keyword>
<dbReference type="Pfam" id="PF10294">
    <property type="entry name" value="Methyltransf_16"/>
    <property type="match status" value="1"/>
</dbReference>
<dbReference type="Proteomes" id="UP000694427">
    <property type="component" value="Unplaced"/>
</dbReference>
<reference evidence="3" key="1">
    <citation type="submission" date="2025-08" db="UniProtKB">
        <authorList>
            <consortium name="Ensembl"/>
        </authorList>
    </citation>
    <scope>IDENTIFICATION</scope>
</reference>
<evidence type="ECO:0000313" key="4">
    <source>
        <dbReference type="Proteomes" id="UP000694427"/>
    </source>
</evidence>
<organism evidence="3 4">
    <name type="scientific">Cyprinus carpio</name>
    <name type="common">Common carp</name>
    <dbReference type="NCBI Taxonomy" id="7962"/>
    <lineage>
        <taxon>Eukaryota</taxon>
        <taxon>Metazoa</taxon>
        <taxon>Chordata</taxon>
        <taxon>Craniata</taxon>
        <taxon>Vertebrata</taxon>
        <taxon>Euteleostomi</taxon>
        <taxon>Actinopterygii</taxon>
        <taxon>Neopterygii</taxon>
        <taxon>Teleostei</taxon>
        <taxon>Ostariophysi</taxon>
        <taxon>Cypriniformes</taxon>
        <taxon>Cyprinidae</taxon>
        <taxon>Cyprininae</taxon>
        <taxon>Cyprinus</taxon>
    </lineage>
</organism>
<keyword evidence="4" id="KW-1185">Reference proteome</keyword>
<dbReference type="GO" id="GO:0032259">
    <property type="term" value="P:methylation"/>
    <property type="evidence" value="ECO:0007669"/>
    <property type="project" value="UniProtKB-KW"/>
</dbReference>
<keyword evidence="1" id="KW-0489">Methyltransferase</keyword>
<reference evidence="3" key="2">
    <citation type="submission" date="2025-09" db="UniProtKB">
        <authorList>
            <consortium name="Ensembl"/>
        </authorList>
    </citation>
    <scope>IDENTIFICATION</scope>
</reference>
<sequence length="153" mass="17820">EHVDLLDKAVLELGAGTGLVFTPLSPQGAMATDLPDVCCRYTPQVVALVWGQDVKRDFLSTIYNYNYVLCADVVYHHNFVEDLLITMQYFCKPGTTLLWANKTHWLSLFHLQWVRFQSYLRFIENFKNVFNVTLLKEIPQEEIRIYQATDLKK</sequence>
<evidence type="ECO:0008006" key="5">
    <source>
        <dbReference type="Google" id="ProtNLM"/>
    </source>
</evidence>
<dbReference type="Gene3D" id="3.40.50.150">
    <property type="entry name" value="Vaccinia Virus protein VP39"/>
    <property type="match status" value="1"/>
</dbReference>
<dbReference type="SUPFAM" id="SSF53335">
    <property type="entry name" value="S-adenosyl-L-methionine-dependent methyltransferases"/>
    <property type="match status" value="1"/>
</dbReference>
<dbReference type="GO" id="GO:0008168">
    <property type="term" value="F:methyltransferase activity"/>
    <property type="evidence" value="ECO:0007669"/>
    <property type="project" value="UniProtKB-KW"/>
</dbReference>
<keyword evidence="2" id="KW-0949">S-adenosyl-L-methionine</keyword>
<evidence type="ECO:0000256" key="2">
    <source>
        <dbReference type="ARBA" id="ARBA00022691"/>
    </source>
</evidence>
<evidence type="ECO:0000256" key="1">
    <source>
        <dbReference type="ARBA" id="ARBA00022603"/>
    </source>
</evidence>